<dbReference type="OrthoDB" id="9808471at2"/>
<dbReference type="InterPro" id="IPR002326">
    <property type="entry name" value="Cyt_c1"/>
</dbReference>
<comment type="similarity">
    <text evidence="2">Belongs to the cytochrome c family.</text>
</comment>
<evidence type="ECO:0000256" key="6">
    <source>
        <dbReference type="ARBA" id="ARBA00022660"/>
    </source>
</evidence>
<protein>
    <recommendedName>
        <fullName evidence="3">Cytochrome c1</fullName>
    </recommendedName>
</protein>
<dbReference type="InterPro" id="IPR036909">
    <property type="entry name" value="Cyt_c-like_dom_sf"/>
</dbReference>
<proteinExistence type="inferred from homology"/>
<keyword evidence="6" id="KW-0679">Respiratory chain</keyword>
<evidence type="ECO:0000256" key="12">
    <source>
        <dbReference type="ARBA" id="ARBA00023136"/>
    </source>
</evidence>
<evidence type="ECO:0000256" key="1">
    <source>
        <dbReference type="ARBA" id="ARBA00004370"/>
    </source>
</evidence>
<dbReference type="PANTHER" id="PTHR10266">
    <property type="entry name" value="CYTOCHROME C1"/>
    <property type="match status" value="1"/>
</dbReference>
<organism evidence="17 18">
    <name type="scientific">Oceanibaculum indicum</name>
    <dbReference type="NCBI Taxonomy" id="526216"/>
    <lineage>
        <taxon>Bacteria</taxon>
        <taxon>Pseudomonadati</taxon>
        <taxon>Pseudomonadota</taxon>
        <taxon>Alphaproteobacteria</taxon>
        <taxon>Rhodospirillales</taxon>
        <taxon>Oceanibaculaceae</taxon>
        <taxon>Oceanibaculum</taxon>
    </lineage>
</organism>
<evidence type="ECO:0000313" key="18">
    <source>
        <dbReference type="Proteomes" id="UP000277424"/>
    </source>
</evidence>
<comment type="cofactor">
    <cofactor evidence="13">
        <name>heme c</name>
        <dbReference type="ChEBI" id="CHEBI:61717"/>
    </cofactor>
    <text evidence="13">Binds 1 heme c group covalently per subunit.</text>
</comment>
<feature type="binding site" description="covalent" evidence="13">
    <location>
        <position position="63"/>
    </location>
    <ligand>
        <name>heme c</name>
        <dbReference type="ChEBI" id="CHEBI:61717"/>
    </ligand>
</feature>
<evidence type="ECO:0000256" key="4">
    <source>
        <dbReference type="ARBA" id="ARBA00022448"/>
    </source>
</evidence>
<comment type="subcellular location">
    <subcellularLocation>
        <location evidence="1">Membrane</location>
    </subcellularLocation>
</comment>
<dbReference type="PANTHER" id="PTHR10266:SF3">
    <property type="entry name" value="CYTOCHROME C1, HEME PROTEIN, MITOCHONDRIAL"/>
    <property type="match status" value="1"/>
</dbReference>
<feature type="signal peptide" evidence="15">
    <location>
        <begin position="1"/>
        <end position="24"/>
    </location>
</feature>
<evidence type="ECO:0000256" key="13">
    <source>
        <dbReference type="PIRSR" id="PIRSR602326-1"/>
    </source>
</evidence>
<dbReference type="AlphaFoldDB" id="A0A420WAE6"/>
<dbReference type="GO" id="GO:0009055">
    <property type="term" value="F:electron transfer activity"/>
    <property type="evidence" value="ECO:0007669"/>
    <property type="project" value="InterPro"/>
</dbReference>
<evidence type="ECO:0000256" key="3">
    <source>
        <dbReference type="ARBA" id="ARBA00016165"/>
    </source>
</evidence>
<gene>
    <name evidence="17" type="ORF">BCL74_3581</name>
</gene>
<evidence type="ECO:0000256" key="14">
    <source>
        <dbReference type="SAM" id="Phobius"/>
    </source>
</evidence>
<feature type="transmembrane region" description="Helical" evidence="14">
    <location>
        <begin position="227"/>
        <end position="246"/>
    </location>
</feature>
<dbReference type="PRINTS" id="PR00603">
    <property type="entry name" value="CYTOCHROMEC1"/>
</dbReference>
<keyword evidence="4" id="KW-0813">Transport</keyword>
<dbReference type="Gene3D" id="1.10.760.10">
    <property type="entry name" value="Cytochrome c-like domain"/>
    <property type="match status" value="1"/>
</dbReference>
<dbReference type="SUPFAM" id="SSF81496">
    <property type="entry name" value="Cytochrome c1 subunit of cytochrome bc1 complex (Ubiquinol-cytochrome c reductase), transmembrane anchor"/>
    <property type="match status" value="1"/>
</dbReference>
<dbReference type="InterPro" id="IPR021157">
    <property type="entry name" value="Cyt_c1_TM_anchor_C"/>
</dbReference>
<keyword evidence="11 13" id="KW-0408">Iron</keyword>
<dbReference type="Pfam" id="PF02167">
    <property type="entry name" value="Cytochrom_C1"/>
    <property type="match status" value="1"/>
</dbReference>
<evidence type="ECO:0000256" key="8">
    <source>
        <dbReference type="ARBA" id="ARBA00022723"/>
    </source>
</evidence>
<evidence type="ECO:0000256" key="5">
    <source>
        <dbReference type="ARBA" id="ARBA00022617"/>
    </source>
</evidence>
<feature type="binding site" description="covalent" evidence="13">
    <location>
        <position position="60"/>
    </location>
    <ligand>
        <name>heme c</name>
        <dbReference type="ChEBI" id="CHEBI:61717"/>
    </ligand>
</feature>
<dbReference type="GO" id="GO:0016020">
    <property type="term" value="C:membrane"/>
    <property type="evidence" value="ECO:0007669"/>
    <property type="project" value="UniProtKB-SubCell"/>
</dbReference>
<dbReference type="PROSITE" id="PS51007">
    <property type="entry name" value="CYTC"/>
    <property type="match status" value="1"/>
</dbReference>
<keyword evidence="5 13" id="KW-0349">Heme</keyword>
<feature type="binding site" description="covalent" evidence="13">
    <location>
        <position position="183"/>
    </location>
    <ligand>
        <name>heme c</name>
        <dbReference type="ChEBI" id="CHEBI:61717"/>
    </ligand>
</feature>
<feature type="chain" id="PRO_5019296588" description="Cytochrome c1" evidence="15">
    <location>
        <begin position="25"/>
        <end position="255"/>
    </location>
</feature>
<keyword evidence="15" id="KW-0732">Signal</keyword>
<evidence type="ECO:0000313" key="17">
    <source>
        <dbReference type="EMBL" id="RKQ67920.1"/>
    </source>
</evidence>
<dbReference type="InterPro" id="IPR009056">
    <property type="entry name" value="Cyt_c-like_dom"/>
</dbReference>
<feature type="domain" description="Cytochrome c" evidence="16">
    <location>
        <begin position="47"/>
        <end position="217"/>
    </location>
</feature>
<evidence type="ECO:0000256" key="15">
    <source>
        <dbReference type="SAM" id="SignalP"/>
    </source>
</evidence>
<comment type="caution">
    <text evidence="17">The sequence shown here is derived from an EMBL/GenBank/DDBJ whole genome shotgun (WGS) entry which is preliminary data.</text>
</comment>
<keyword evidence="12 14" id="KW-0472">Membrane</keyword>
<evidence type="ECO:0000259" key="16">
    <source>
        <dbReference type="PROSITE" id="PS51007"/>
    </source>
</evidence>
<accession>A0A420WAE6</accession>
<evidence type="ECO:0000256" key="10">
    <source>
        <dbReference type="ARBA" id="ARBA00022989"/>
    </source>
</evidence>
<keyword evidence="8 13" id="KW-0479">Metal-binding</keyword>
<evidence type="ECO:0000256" key="2">
    <source>
        <dbReference type="ARBA" id="ARBA00006488"/>
    </source>
</evidence>
<keyword evidence="7 14" id="KW-0812">Transmembrane</keyword>
<name>A0A420WAE6_9PROT</name>
<dbReference type="Proteomes" id="UP000277424">
    <property type="component" value="Unassembled WGS sequence"/>
</dbReference>
<dbReference type="Gene3D" id="1.20.5.100">
    <property type="entry name" value="Cytochrome c1, transmembrane anchor, C-terminal"/>
    <property type="match status" value="1"/>
</dbReference>
<dbReference type="GO" id="GO:0020037">
    <property type="term" value="F:heme binding"/>
    <property type="evidence" value="ECO:0007669"/>
    <property type="project" value="InterPro"/>
</dbReference>
<keyword evidence="9" id="KW-0249">Electron transport</keyword>
<dbReference type="FunFam" id="1.10.760.10:FF:000011">
    <property type="entry name" value="Cytochrome c1, putative"/>
    <property type="match status" value="1"/>
</dbReference>
<dbReference type="EMBL" id="RBIG01000005">
    <property type="protein sequence ID" value="RKQ67920.1"/>
    <property type="molecule type" value="Genomic_DNA"/>
</dbReference>
<reference evidence="17 18" key="1">
    <citation type="submission" date="2018-10" db="EMBL/GenBank/DDBJ databases">
        <title>Comparative analysis of microorganisms from saline springs in Andes Mountain Range, Colombia.</title>
        <authorList>
            <person name="Rubin E."/>
        </authorList>
    </citation>
    <scope>NUCLEOTIDE SEQUENCE [LARGE SCALE GENOMIC DNA]</scope>
    <source>
        <strain evidence="17 18">USBA 36</strain>
    </source>
</reference>
<sequence length="255" mass="27816">MRKLVSRSLTAIALLLALPAGANAAEGVAVPKQDWSFSGIFGTFDRASAQRGFQVYKEVCSTCHGAYHLSYRNLADLGFNEAEVKAIAAGYTVTDGPNDDGEMFERPAEPSDKFARPFPNEKAARFANGGAYPPDLSLIVKARPNGADYLYALLTGYQEAPADVTMMEGMNYNAYFPGHQIAMAQPIYPDGVTYADGTAATIEQQARDITTFLAWAAEPEMERRKQMGISVMLFLIVLTGLAYGSMRKIWADVKK</sequence>
<evidence type="ECO:0000256" key="9">
    <source>
        <dbReference type="ARBA" id="ARBA00022982"/>
    </source>
</evidence>
<evidence type="ECO:0000256" key="11">
    <source>
        <dbReference type="ARBA" id="ARBA00023004"/>
    </source>
</evidence>
<dbReference type="SUPFAM" id="SSF46626">
    <property type="entry name" value="Cytochrome c"/>
    <property type="match status" value="1"/>
</dbReference>
<dbReference type="GO" id="GO:0046872">
    <property type="term" value="F:metal ion binding"/>
    <property type="evidence" value="ECO:0007669"/>
    <property type="project" value="UniProtKB-KW"/>
</dbReference>
<feature type="binding site" description="covalent" evidence="13">
    <location>
        <position position="64"/>
    </location>
    <ligand>
        <name>heme c</name>
        <dbReference type="ChEBI" id="CHEBI:61717"/>
    </ligand>
</feature>
<keyword evidence="10 14" id="KW-1133">Transmembrane helix</keyword>
<dbReference type="RefSeq" id="WP_121222115.1">
    <property type="nucleotide sequence ID" value="NZ_RBIG01000005.1"/>
</dbReference>
<evidence type="ECO:0000256" key="7">
    <source>
        <dbReference type="ARBA" id="ARBA00022692"/>
    </source>
</evidence>